<dbReference type="STRING" id="89524.SAMN05444370_10617"/>
<evidence type="ECO:0000259" key="1">
    <source>
        <dbReference type="Pfam" id="PF13480"/>
    </source>
</evidence>
<dbReference type="EMBL" id="FNQM01000006">
    <property type="protein sequence ID" value="SEA50893.1"/>
    <property type="molecule type" value="Genomic_DNA"/>
</dbReference>
<feature type="domain" description="BioF2-like acetyltransferase" evidence="1">
    <location>
        <begin position="151"/>
        <end position="281"/>
    </location>
</feature>
<keyword evidence="3" id="KW-1185">Reference proteome</keyword>
<dbReference type="InterPro" id="IPR016181">
    <property type="entry name" value="Acyl_CoA_acyltransferase"/>
</dbReference>
<dbReference type="OrthoDB" id="341858at2"/>
<dbReference type="Pfam" id="PF13480">
    <property type="entry name" value="Acetyltransf_6"/>
    <property type="match status" value="1"/>
</dbReference>
<evidence type="ECO:0000313" key="3">
    <source>
        <dbReference type="Proteomes" id="UP000198703"/>
    </source>
</evidence>
<dbReference type="PANTHER" id="PTHR36174:SF1">
    <property type="entry name" value="LIPID II:GLYCINE GLYCYLTRANSFERASE"/>
    <property type="match status" value="1"/>
</dbReference>
<protein>
    <submittedName>
        <fullName evidence="2">Acetyltransferase (GNAT) domain-containing protein</fullName>
    </submittedName>
</protein>
<evidence type="ECO:0000313" key="2">
    <source>
        <dbReference type="EMBL" id="SEA50893.1"/>
    </source>
</evidence>
<accession>A0A1H4BS10</accession>
<dbReference type="InterPro" id="IPR038740">
    <property type="entry name" value="BioF2-like_GNAT_dom"/>
</dbReference>
<dbReference type="PANTHER" id="PTHR36174">
    <property type="entry name" value="LIPID II:GLYCINE GLYCYLTRANSFERASE"/>
    <property type="match status" value="1"/>
</dbReference>
<reference evidence="2 3" key="1">
    <citation type="submission" date="2016-10" db="EMBL/GenBank/DDBJ databases">
        <authorList>
            <person name="de Groot N.N."/>
        </authorList>
    </citation>
    <scope>NUCLEOTIDE SEQUENCE [LARGE SCALE GENOMIC DNA]</scope>
    <source>
        <strain evidence="2 3">DSM 15345</strain>
    </source>
</reference>
<dbReference type="SUPFAM" id="SSF55729">
    <property type="entry name" value="Acyl-CoA N-acyltransferases (Nat)"/>
    <property type="match status" value="1"/>
</dbReference>
<dbReference type="AlphaFoldDB" id="A0A1H4BS10"/>
<keyword evidence="2" id="KW-0808">Transferase</keyword>
<dbReference type="Proteomes" id="UP000198703">
    <property type="component" value="Unassembled WGS sequence"/>
</dbReference>
<dbReference type="Gene3D" id="3.40.630.30">
    <property type="match status" value="1"/>
</dbReference>
<proteinExistence type="predicted"/>
<name>A0A1H4BS10_9RHOB</name>
<dbReference type="GO" id="GO:0016740">
    <property type="term" value="F:transferase activity"/>
    <property type="evidence" value="ECO:0007669"/>
    <property type="project" value="UniProtKB-KW"/>
</dbReference>
<dbReference type="InterPro" id="IPR050644">
    <property type="entry name" value="PG_Glycine_Bridge_Synth"/>
</dbReference>
<sequence>MLAMKAEWTVDDRALWDRLAKQAPWQQQWSYGAAVEAIGGRILRVAVRDGRRVLALAQFTARSLGPLAHGALAARGPVFTDPDAPRAEIYRLIRRSAPLPWPRLVILSPEAGPDEAQTLAAAGLRRIMTGPAAALLDIADETALRAGMDQKWRNRLNAAERSNALRVTLDDAPSAAALAAVAEREARQARARGYLGLPKALPAAWAAAAGRRALLLARAQSAGETVAEMLFVRHGAGAFYHLGWVDAAGRDAGAHPLMLWRAAAALRKLGVARLDLGTVDTRRAPGLARFKLGAGATPLSLVGSWT</sequence>
<organism evidence="2 3">
    <name type="scientific">Rubrimonas cliftonensis</name>
    <dbReference type="NCBI Taxonomy" id="89524"/>
    <lineage>
        <taxon>Bacteria</taxon>
        <taxon>Pseudomonadati</taxon>
        <taxon>Pseudomonadota</taxon>
        <taxon>Alphaproteobacteria</taxon>
        <taxon>Rhodobacterales</taxon>
        <taxon>Paracoccaceae</taxon>
        <taxon>Rubrimonas</taxon>
    </lineage>
</organism>
<gene>
    <name evidence="2" type="ORF">SAMN05444370_10617</name>
</gene>